<dbReference type="InterPro" id="IPR009051">
    <property type="entry name" value="Helical_ferredxn"/>
</dbReference>
<dbReference type="Gene3D" id="1.10.1060.10">
    <property type="entry name" value="Alpha-helical ferredoxin"/>
    <property type="match status" value="1"/>
</dbReference>
<protein>
    <submittedName>
        <fullName evidence="1">Succinate dehydrogenase/fumarate reductase-like Fe-S protein</fullName>
    </submittedName>
</protein>
<proteinExistence type="predicted"/>
<dbReference type="Proteomes" id="UP001225644">
    <property type="component" value="Unassembled WGS sequence"/>
</dbReference>
<comment type="caution">
    <text evidence="1">The sequence shown here is derived from an EMBL/GenBank/DDBJ whole genome shotgun (WGS) entry which is preliminary data.</text>
</comment>
<gene>
    <name evidence="1" type="ORF">J2Z49_000851</name>
</gene>
<evidence type="ECO:0000313" key="2">
    <source>
        <dbReference type="Proteomes" id="UP001225644"/>
    </source>
</evidence>
<reference evidence="1 2" key="1">
    <citation type="submission" date="2023-07" db="EMBL/GenBank/DDBJ databases">
        <title>Genomic Encyclopedia of Type Strains, Phase IV (KMG-IV): sequencing the most valuable type-strain genomes for metagenomic binning, comparative biology and taxonomic classification.</title>
        <authorList>
            <person name="Goeker M."/>
        </authorList>
    </citation>
    <scope>NUCLEOTIDE SEQUENCE [LARGE SCALE GENOMIC DNA]</scope>
    <source>
        <strain evidence="1 2">DSM 12396</strain>
    </source>
</reference>
<keyword evidence="2" id="KW-1185">Reference proteome</keyword>
<name>A0ABU0AZ53_9FIRM</name>
<dbReference type="EMBL" id="JAUSUX010000005">
    <property type="protein sequence ID" value="MDQ0285746.1"/>
    <property type="molecule type" value="Genomic_DNA"/>
</dbReference>
<accession>A0ABU0AZ53</accession>
<evidence type="ECO:0000313" key="1">
    <source>
        <dbReference type="EMBL" id="MDQ0285746.1"/>
    </source>
</evidence>
<organism evidence="1 2">
    <name type="scientific">Desulfofundulus luciae</name>
    <dbReference type="NCBI Taxonomy" id="74702"/>
    <lineage>
        <taxon>Bacteria</taxon>
        <taxon>Bacillati</taxon>
        <taxon>Bacillota</taxon>
        <taxon>Clostridia</taxon>
        <taxon>Eubacteriales</taxon>
        <taxon>Peptococcaceae</taxon>
        <taxon>Desulfofundulus</taxon>
    </lineage>
</organism>
<sequence length="89" mass="9766">MAPEVARKLESPATCILCGVCHAAMDDPGEVKPSALVKGLQLALDPRDVLGAARLQLMKVLRDILRFFIKNLPEKCPKRITVPEDICQV</sequence>